<sequence>IISIFGVEPAVAEIGTQYLQVTMGTVVVLVALFIGGGVLRGAGDSRTPMLVTALANLVNVGLAYGMIYGHFGLPQMGAVGSAWATFLARTLALALLVAALWRGRNGVTIRGRGGWLPDVKVAMQVLRIGIPAALEQVMVSSAFLAMSVVVAHLGTEVLAAHRVAFNALSLSFLPGIGFGIAATALVGQSVGARKIAEGGAAARVATTWAVAWMSAIAALLFVFAPQVLHLFTSDMAVVNAGANGLRVVALLQPFWGVLFVQAGALRGSGNTTFPLLITGVGIWISVALGYLLIHTIGGGLASVWAAFLAVAPFMAFLMWRRFQRTVAEGVAA</sequence>
<feature type="transmembrane region" description="Helical" evidence="6">
    <location>
        <begin position="137"/>
        <end position="155"/>
    </location>
</feature>
<keyword evidence="8" id="KW-1185">Reference proteome</keyword>
<feature type="transmembrane region" description="Helical" evidence="6">
    <location>
        <begin position="244"/>
        <end position="265"/>
    </location>
</feature>
<keyword evidence="6" id="KW-0472">Membrane</keyword>
<comment type="function">
    <text evidence="1">Multidrug efflux pump.</text>
</comment>
<organism evidence="7 8">
    <name type="scientific">Kouleothrix aurantiaca</name>
    <dbReference type="NCBI Taxonomy" id="186479"/>
    <lineage>
        <taxon>Bacteria</taxon>
        <taxon>Bacillati</taxon>
        <taxon>Chloroflexota</taxon>
        <taxon>Chloroflexia</taxon>
        <taxon>Chloroflexales</taxon>
        <taxon>Roseiflexineae</taxon>
        <taxon>Roseiflexaceae</taxon>
        <taxon>Kouleothrix</taxon>
    </lineage>
</organism>
<evidence type="ECO:0000256" key="4">
    <source>
        <dbReference type="ARBA" id="ARBA00022448"/>
    </source>
</evidence>
<feature type="non-terminal residue" evidence="7">
    <location>
        <position position="1"/>
    </location>
</feature>
<keyword evidence="4" id="KW-0813">Transport</keyword>
<dbReference type="EMBL" id="LJCR01000818">
    <property type="protein sequence ID" value="KPV51683.1"/>
    <property type="molecule type" value="Genomic_DNA"/>
</dbReference>
<evidence type="ECO:0000256" key="2">
    <source>
        <dbReference type="ARBA" id="ARBA00010199"/>
    </source>
</evidence>
<feature type="transmembrane region" description="Helical" evidence="6">
    <location>
        <begin position="83"/>
        <end position="101"/>
    </location>
</feature>
<feature type="transmembrane region" description="Helical" evidence="6">
    <location>
        <begin position="18"/>
        <end position="39"/>
    </location>
</feature>
<dbReference type="PANTHER" id="PTHR43298:SF2">
    <property type="entry name" value="FMN_FAD EXPORTER YEEO-RELATED"/>
    <property type="match status" value="1"/>
</dbReference>
<comment type="caution">
    <text evidence="7">The sequence shown here is derived from an EMBL/GenBank/DDBJ whole genome shotgun (WGS) entry which is preliminary data.</text>
</comment>
<dbReference type="InterPro" id="IPR050222">
    <property type="entry name" value="MATE_MdtK"/>
</dbReference>
<dbReference type="GO" id="GO:0015297">
    <property type="term" value="F:antiporter activity"/>
    <property type="evidence" value="ECO:0007669"/>
    <property type="project" value="InterPro"/>
</dbReference>
<dbReference type="InterPro" id="IPR002528">
    <property type="entry name" value="MATE_fam"/>
</dbReference>
<proteinExistence type="inferred from homology"/>
<protein>
    <recommendedName>
        <fullName evidence="3">Probable multidrug resistance protein NorM</fullName>
    </recommendedName>
    <alternativeName>
        <fullName evidence="5">Multidrug-efflux transporter</fullName>
    </alternativeName>
</protein>
<dbReference type="GO" id="GO:0005886">
    <property type="term" value="C:plasma membrane"/>
    <property type="evidence" value="ECO:0007669"/>
    <property type="project" value="TreeGrafter"/>
</dbReference>
<dbReference type="AlphaFoldDB" id="A0A0P9FF66"/>
<keyword evidence="6" id="KW-0812">Transmembrane</keyword>
<gene>
    <name evidence="7" type="ORF">SE17_19835</name>
</gene>
<dbReference type="NCBIfam" id="TIGR00797">
    <property type="entry name" value="matE"/>
    <property type="match status" value="1"/>
</dbReference>
<keyword evidence="6" id="KW-1133">Transmembrane helix</keyword>
<feature type="transmembrane region" description="Helical" evidence="6">
    <location>
        <begin position="167"/>
        <end position="188"/>
    </location>
</feature>
<dbReference type="Proteomes" id="UP000050509">
    <property type="component" value="Unassembled WGS sequence"/>
</dbReference>
<evidence type="ECO:0000256" key="5">
    <source>
        <dbReference type="ARBA" id="ARBA00031636"/>
    </source>
</evidence>
<feature type="transmembrane region" description="Helical" evidence="6">
    <location>
        <begin position="51"/>
        <end position="71"/>
    </location>
</feature>
<dbReference type="PANTHER" id="PTHR43298">
    <property type="entry name" value="MULTIDRUG RESISTANCE PROTEIN NORM-RELATED"/>
    <property type="match status" value="1"/>
</dbReference>
<feature type="transmembrane region" description="Helical" evidence="6">
    <location>
        <begin position="299"/>
        <end position="319"/>
    </location>
</feature>
<dbReference type="GO" id="GO:0042910">
    <property type="term" value="F:xenobiotic transmembrane transporter activity"/>
    <property type="evidence" value="ECO:0007669"/>
    <property type="project" value="InterPro"/>
</dbReference>
<evidence type="ECO:0000256" key="3">
    <source>
        <dbReference type="ARBA" id="ARBA00020268"/>
    </source>
</evidence>
<accession>A0A0P9FF66</accession>
<comment type="similarity">
    <text evidence="2">Belongs to the multi antimicrobial extrusion (MATE) (TC 2.A.66.1) family.</text>
</comment>
<name>A0A0P9FF66_9CHLR</name>
<reference evidence="7 8" key="1">
    <citation type="submission" date="2015-09" db="EMBL/GenBank/DDBJ databases">
        <title>Draft genome sequence of Kouleothrix aurantiaca JCM 19913.</title>
        <authorList>
            <person name="Hemp J."/>
        </authorList>
    </citation>
    <scope>NUCLEOTIDE SEQUENCE [LARGE SCALE GENOMIC DNA]</scope>
    <source>
        <strain evidence="7 8">COM-B</strain>
    </source>
</reference>
<evidence type="ECO:0000256" key="6">
    <source>
        <dbReference type="SAM" id="Phobius"/>
    </source>
</evidence>
<feature type="transmembrane region" description="Helical" evidence="6">
    <location>
        <begin position="272"/>
        <end position="293"/>
    </location>
</feature>
<feature type="transmembrane region" description="Helical" evidence="6">
    <location>
        <begin position="200"/>
        <end position="224"/>
    </location>
</feature>
<dbReference type="CDD" id="cd13137">
    <property type="entry name" value="MATE_NorM_like"/>
    <property type="match status" value="1"/>
</dbReference>
<evidence type="ECO:0000313" key="7">
    <source>
        <dbReference type="EMBL" id="KPV51683.1"/>
    </source>
</evidence>
<dbReference type="Pfam" id="PF01554">
    <property type="entry name" value="MatE"/>
    <property type="match status" value="2"/>
</dbReference>
<evidence type="ECO:0000256" key="1">
    <source>
        <dbReference type="ARBA" id="ARBA00003408"/>
    </source>
</evidence>
<dbReference type="PATRIC" id="fig|186479.3.peg.10318"/>
<evidence type="ECO:0000313" key="8">
    <source>
        <dbReference type="Proteomes" id="UP000050509"/>
    </source>
</evidence>